<organism evidence="2 3">
    <name type="scientific">Streptomyces violascens</name>
    <dbReference type="NCBI Taxonomy" id="67381"/>
    <lineage>
        <taxon>Bacteria</taxon>
        <taxon>Bacillati</taxon>
        <taxon>Actinomycetota</taxon>
        <taxon>Actinomycetes</taxon>
        <taxon>Kitasatosporales</taxon>
        <taxon>Streptomycetaceae</taxon>
        <taxon>Streptomyces</taxon>
    </lineage>
</organism>
<keyword evidence="1" id="KW-0472">Membrane</keyword>
<keyword evidence="3" id="KW-1185">Reference proteome</keyword>
<feature type="transmembrane region" description="Helical" evidence="1">
    <location>
        <begin position="65"/>
        <end position="82"/>
    </location>
</feature>
<evidence type="ECO:0000313" key="2">
    <source>
        <dbReference type="EMBL" id="GHI42036.1"/>
    </source>
</evidence>
<sequence length="196" mass="20367">MRVSAEVVWLRVVLMAGAGLYCLARCRSAPQQSREEGLLDASAALKGLSMAVMALPYGMGMAVPLFVWVALLAPAGLWSLIAVTRPTVHRRHHLFHGVGHLAMVYMAVAMAAPMTGAAGMAGMPETGHAVGVPWLTGVLLVFFTGYALAAGSRVLGAPVVAGAADEPAAHPLWAPELAEGCHVLLGFGMVAMLVTM</sequence>
<evidence type="ECO:0008006" key="4">
    <source>
        <dbReference type="Google" id="ProtNLM"/>
    </source>
</evidence>
<feature type="transmembrane region" description="Helical" evidence="1">
    <location>
        <begin position="94"/>
        <end position="112"/>
    </location>
</feature>
<name>A0ABQ3QXN1_9ACTN</name>
<dbReference type="Proteomes" id="UP001050808">
    <property type="component" value="Unassembled WGS sequence"/>
</dbReference>
<feature type="transmembrane region" description="Helical" evidence="1">
    <location>
        <begin position="6"/>
        <end position="26"/>
    </location>
</feature>
<proteinExistence type="predicted"/>
<dbReference type="EMBL" id="BNDY01000017">
    <property type="protein sequence ID" value="GHI42036.1"/>
    <property type="molecule type" value="Genomic_DNA"/>
</dbReference>
<dbReference type="InterPro" id="IPR033458">
    <property type="entry name" value="DUF5134"/>
</dbReference>
<protein>
    <recommendedName>
        <fullName evidence="4">DUF5134 domain-containing protein</fullName>
    </recommendedName>
</protein>
<gene>
    <name evidence="2" type="ORF">Sviol_64440</name>
</gene>
<reference evidence="2" key="1">
    <citation type="submission" date="2024-05" db="EMBL/GenBank/DDBJ databases">
        <title>Whole genome shotgun sequence of Streptomyces violascens NBRC 12920.</title>
        <authorList>
            <person name="Komaki H."/>
            <person name="Tamura T."/>
        </authorList>
    </citation>
    <scope>NUCLEOTIDE SEQUENCE</scope>
    <source>
        <strain evidence="2">NBRC 12920</strain>
    </source>
</reference>
<keyword evidence="1" id="KW-1133">Transmembrane helix</keyword>
<accession>A0ABQ3QXN1</accession>
<dbReference type="Pfam" id="PF17197">
    <property type="entry name" value="DUF5134"/>
    <property type="match status" value="1"/>
</dbReference>
<evidence type="ECO:0000313" key="3">
    <source>
        <dbReference type="Proteomes" id="UP001050808"/>
    </source>
</evidence>
<feature type="transmembrane region" description="Helical" evidence="1">
    <location>
        <begin position="132"/>
        <end position="149"/>
    </location>
</feature>
<dbReference type="RefSeq" id="WP_226599741.1">
    <property type="nucleotide sequence ID" value="NZ_BMUA01000011.1"/>
</dbReference>
<keyword evidence="1" id="KW-0812">Transmembrane</keyword>
<comment type="caution">
    <text evidence="2">The sequence shown here is derived from an EMBL/GenBank/DDBJ whole genome shotgun (WGS) entry which is preliminary data.</text>
</comment>
<evidence type="ECO:0000256" key="1">
    <source>
        <dbReference type="SAM" id="Phobius"/>
    </source>
</evidence>